<gene>
    <name evidence="1" type="ORF">BCT74_20590</name>
</gene>
<protein>
    <submittedName>
        <fullName evidence="1">Uncharacterized protein</fullName>
    </submittedName>
</protein>
<reference evidence="2" key="1">
    <citation type="submission" date="2016-07" db="EMBL/GenBank/DDBJ databases">
        <title>Nontailed viruses are major unrecognized killers of bacteria in the ocean.</title>
        <authorList>
            <person name="Kauffman K."/>
            <person name="Hussain F."/>
            <person name="Yang J."/>
            <person name="Arevalo P."/>
            <person name="Brown J."/>
            <person name="Cutler M."/>
            <person name="Kelly L."/>
            <person name="Polz M.F."/>
        </authorList>
    </citation>
    <scope>NUCLEOTIDE SEQUENCE [LARGE SCALE GENOMIC DNA]</scope>
    <source>
        <strain evidence="2">10N.261.51.B8</strain>
    </source>
</reference>
<dbReference type="AlphaFoldDB" id="A0A2N7IIB7"/>
<comment type="caution">
    <text evidence="1">The sequence shown here is derived from an EMBL/GenBank/DDBJ whole genome shotgun (WGS) entry which is preliminary data.</text>
</comment>
<name>A0A2N7IIB7_9VIBR</name>
<dbReference type="Proteomes" id="UP000235746">
    <property type="component" value="Unassembled WGS sequence"/>
</dbReference>
<organism evidence="1 2">
    <name type="scientific">Vibrio lentus</name>
    <dbReference type="NCBI Taxonomy" id="136468"/>
    <lineage>
        <taxon>Bacteria</taxon>
        <taxon>Pseudomonadati</taxon>
        <taxon>Pseudomonadota</taxon>
        <taxon>Gammaproteobacteria</taxon>
        <taxon>Vibrionales</taxon>
        <taxon>Vibrionaceae</taxon>
        <taxon>Vibrio</taxon>
    </lineage>
</organism>
<evidence type="ECO:0000313" key="2">
    <source>
        <dbReference type="Proteomes" id="UP000235746"/>
    </source>
</evidence>
<dbReference type="EMBL" id="MCYL01000012">
    <property type="protein sequence ID" value="PML57253.1"/>
    <property type="molecule type" value="Genomic_DNA"/>
</dbReference>
<proteinExistence type="predicted"/>
<sequence length="268" mass="31548">MEESKSLKAFKQLLVNRIPCVPNTKESKDRLLEQTLVSVIFHYLHWASRLIPPRPRTVIFDVALTVQPLWVEHRNDIQKIINKADIGENLNDHLSNEVLSRGFSPNDEILRQDDRWLCKDRLLNTQGFHHLHLKSGKSNKGNFLLLVKITRNEFHILGVFTHGIFDGSDHEQNRMHSTLELWSEIHKDLYTTMSGHPIHIHQIASEYWNAILQCDSQLQSKEFVEQMFFNHRDKLKSKFKLRWEIDWLDLGVYESKSKGFTIIRKGHI</sequence>
<accession>A0A2N7IIB7</accession>
<evidence type="ECO:0000313" key="1">
    <source>
        <dbReference type="EMBL" id="PML57253.1"/>
    </source>
</evidence>
<dbReference type="RefSeq" id="WP_133151808.1">
    <property type="nucleotide sequence ID" value="NZ_MCYL01000012.1"/>
</dbReference>